<organism evidence="2 3">
    <name type="scientific">Viridibacillus arvi</name>
    <dbReference type="NCBI Taxonomy" id="263475"/>
    <lineage>
        <taxon>Bacteria</taxon>
        <taxon>Bacillati</taxon>
        <taxon>Bacillota</taxon>
        <taxon>Bacilli</taxon>
        <taxon>Bacillales</taxon>
        <taxon>Caryophanaceae</taxon>
        <taxon>Viridibacillus</taxon>
    </lineage>
</organism>
<evidence type="ECO:0000259" key="1">
    <source>
        <dbReference type="Pfam" id="PF13349"/>
    </source>
</evidence>
<evidence type="ECO:0000313" key="3">
    <source>
        <dbReference type="Proteomes" id="UP000036867"/>
    </source>
</evidence>
<sequence>MKKFIITSIMLIAIFGFLLSVMDKRGDKFQEEKSFDIEGIKEVVINNESWDLELENSETNKLTVTVEGKQKDKKKNPVTIKNKGMRIIISQQDEEGGFTDNFSFGKKGIIHLSIPRNALDTLTVNNNFGDIKMNDIKTKNIVISNDSGTEKIEGLSAEKGRFTSKEGELSLKESSLKNLSVASTSGDNYLMNVNSLNMNITSVDGEVSVKDAIEGKTLLVETKSGDITVAYKEVPTSLKLSLNSNSSDITLNLDSLKLDRDTEKSKVGTIGDGSNQLELLSEYGTINVK</sequence>
<feature type="domain" description="DUF4097" evidence="1">
    <location>
        <begin position="40"/>
        <end position="288"/>
    </location>
</feature>
<comment type="caution">
    <text evidence="2">The sequence shown here is derived from an EMBL/GenBank/DDBJ whole genome shotgun (WGS) entry which is preliminary data.</text>
</comment>
<keyword evidence="3" id="KW-1185">Reference proteome</keyword>
<dbReference type="InterPro" id="IPR025164">
    <property type="entry name" value="Toastrack_DUF4097"/>
</dbReference>
<dbReference type="STRING" id="263475.AMD00_09560"/>
<dbReference type="RefSeq" id="WP_053416861.1">
    <property type="nucleotide sequence ID" value="NZ_LILB01000005.1"/>
</dbReference>
<name>A0A0M0LC91_9BACL</name>
<gene>
    <name evidence="2" type="ORF">AMD00_09560</name>
</gene>
<protein>
    <recommendedName>
        <fullName evidence="1">DUF4097 domain-containing protein</fullName>
    </recommendedName>
</protein>
<evidence type="ECO:0000313" key="2">
    <source>
        <dbReference type="EMBL" id="KOO48680.1"/>
    </source>
</evidence>
<dbReference type="EMBL" id="LILB01000005">
    <property type="protein sequence ID" value="KOO48680.1"/>
    <property type="molecule type" value="Genomic_DNA"/>
</dbReference>
<accession>A0A0M0LC91</accession>
<dbReference type="Pfam" id="PF13349">
    <property type="entry name" value="DUF4097"/>
    <property type="match status" value="1"/>
</dbReference>
<dbReference type="Proteomes" id="UP000036867">
    <property type="component" value="Unassembled WGS sequence"/>
</dbReference>
<dbReference type="GeneID" id="301136350"/>
<proteinExistence type="predicted"/>
<dbReference type="AlphaFoldDB" id="A0A0M0LC91"/>
<reference evidence="3" key="1">
    <citation type="submission" date="2015-08" db="EMBL/GenBank/DDBJ databases">
        <title>Fjat-10028 dsm 16317.</title>
        <authorList>
            <person name="Liu B."/>
            <person name="Wang J."/>
            <person name="Zhu Y."/>
            <person name="Liu G."/>
            <person name="Chen Q."/>
            <person name="Chen Z."/>
            <person name="Lan J."/>
            <person name="Che J."/>
            <person name="Ge C."/>
            <person name="Shi H."/>
            <person name="Pan Z."/>
            <person name="Liu X."/>
        </authorList>
    </citation>
    <scope>NUCLEOTIDE SEQUENCE [LARGE SCALE GENOMIC DNA]</scope>
    <source>
        <strain evidence="3">DSM 16317</strain>
    </source>
</reference>
<dbReference type="OrthoDB" id="2654876at2"/>